<keyword evidence="1" id="KW-0812">Transmembrane</keyword>
<name>A0A2Z3H4V6_9BACT</name>
<dbReference type="KEGG" id="gog:C1280_24835"/>
<proteinExistence type="predicted"/>
<evidence type="ECO:0000313" key="3">
    <source>
        <dbReference type="Proteomes" id="UP000245802"/>
    </source>
</evidence>
<dbReference type="InterPro" id="IPR036278">
    <property type="entry name" value="Sialidase_sf"/>
</dbReference>
<dbReference type="Gene3D" id="2.120.10.10">
    <property type="match status" value="1"/>
</dbReference>
<keyword evidence="1" id="KW-1133">Transmembrane helix</keyword>
<dbReference type="AlphaFoldDB" id="A0A2Z3H4V6"/>
<organism evidence="2 3">
    <name type="scientific">Gemmata obscuriglobus</name>
    <dbReference type="NCBI Taxonomy" id="114"/>
    <lineage>
        <taxon>Bacteria</taxon>
        <taxon>Pseudomonadati</taxon>
        <taxon>Planctomycetota</taxon>
        <taxon>Planctomycetia</taxon>
        <taxon>Gemmatales</taxon>
        <taxon>Gemmataceae</taxon>
        <taxon>Gemmata</taxon>
    </lineage>
</organism>
<accession>A0A2Z3H4V6</accession>
<sequence>MIATAPDARPGWAKYAVLFVLAAGGLGGGLYLAGGPPEPPPPTAGEAAPPTAPCRFALSAADAKDTLEAPTLATDAGGRVYLAWASRTGDDERTLYLTRSDDGARHFAPARSVARSGVFKAVSQMKGKTVTRELRMVPHLVAAGPALHLAWTETVPGGNGVRMAAVESRDRGDTFGAPAQVHRGAGARPTFTALTAGPDGALLASWLDNRNKAQQCFAAVRPAGAAAFEPEAVVHTGDDDKGVCPCCPTASLVAPDGTAYVAFRNVANGYRDIALGVKRPGANSFDVVPVVPPTWAFNGCPHDGPSLALVGDTLHVAWMDARTGSQRCYHASARRSDLKFTAQELNAGAGGTQGNAKLFADATGTLHAVWEESSGAEPAPAPKHQHEPVAPTVGAGGGRAIMHRAMPPGAAQFGAARAVAPKTGAFQTRPAITGTPTGEIVVAWNELDESGKAVTVVPLAGAGAVK</sequence>
<protein>
    <submittedName>
        <fullName evidence="2">Exo-alpha-sialidase</fullName>
    </submittedName>
</protein>
<feature type="transmembrane region" description="Helical" evidence="1">
    <location>
        <begin position="12"/>
        <end position="33"/>
    </location>
</feature>
<keyword evidence="1" id="KW-0472">Membrane</keyword>
<evidence type="ECO:0000313" key="2">
    <source>
        <dbReference type="EMBL" id="AWM39911.1"/>
    </source>
</evidence>
<dbReference type="OrthoDB" id="9775507at2"/>
<dbReference type="RefSeq" id="WP_010041660.1">
    <property type="nucleotide sequence ID" value="NZ_CP025958.1"/>
</dbReference>
<dbReference type="Proteomes" id="UP000245802">
    <property type="component" value="Chromosome"/>
</dbReference>
<gene>
    <name evidence="2" type="ORF">C1280_24835</name>
</gene>
<keyword evidence="3" id="KW-1185">Reference proteome</keyword>
<evidence type="ECO:0000256" key="1">
    <source>
        <dbReference type="SAM" id="Phobius"/>
    </source>
</evidence>
<dbReference type="SUPFAM" id="SSF50939">
    <property type="entry name" value="Sialidases"/>
    <property type="match status" value="1"/>
</dbReference>
<reference evidence="2 3" key="1">
    <citation type="submission" date="2018-01" db="EMBL/GenBank/DDBJ databases">
        <title>G. obscuriglobus.</title>
        <authorList>
            <person name="Franke J."/>
            <person name="Blomberg W."/>
            <person name="Selmecki A."/>
        </authorList>
    </citation>
    <scope>NUCLEOTIDE SEQUENCE [LARGE SCALE GENOMIC DNA]</scope>
    <source>
        <strain evidence="2 3">DSM 5831</strain>
    </source>
</reference>
<dbReference type="EMBL" id="CP025958">
    <property type="protein sequence ID" value="AWM39911.1"/>
    <property type="molecule type" value="Genomic_DNA"/>
</dbReference>